<evidence type="ECO:0000313" key="2">
    <source>
        <dbReference type="EMBL" id="KPV51730.1"/>
    </source>
</evidence>
<comment type="caution">
    <text evidence="2">The sequence shown here is derived from an EMBL/GenBank/DDBJ whole genome shotgun (WGS) entry which is preliminary data.</text>
</comment>
<dbReference type="AlphaFoldDB" id="A0A0P9D8L1"/>
<keyword evidence="3" id="KW-1185">Reference proteome</keyword>
<dbReference type="Pfam" id="PF04964">
    <property type="entry name" value="Flp_Fap"/>
    <property type="match status" value="1"/>
</dbReference>
<accession>A0A0P9D8L1</accession>
<proteinExistence type="predicted"/>
<organism evidence="2 3">
    <name type="scientific">Kouleothrix aurantiaca</name>
    <dbReference type="NCBI Taxonomy" id="186479"/>
    <lineage>
        <taxon>Bacteria</taxon>
        <taxon>Bacillati</taxon>
        <taxon>Chloroflexota</taxon>
        <taxon>Chloroflexia</taxon>
        <taxon>Chloroflexales</taxon>
        <taxon>Roseiflexineae</taxon>
        <taxon>Roseiflexaceae</taxon>
        <taxon>Kouleothrix</taxon>
    </lineage>
</organism>
<name>A0A0P9D8L1_9CHLR</name>
<evidence type="ECO:0000256" key="1">
    <source>
        <dbReference type="SAM" id="Phobius"/>
    </source>
</evidence>
<sequence>MIRSFFAKEAGQGLVEYGLILVLIAIVVVGVLALVGGKVSQLFSSVNSGLR</sequence>
<keyword evidence="1" id="KW-0472">Membrane</keyword>
<gene>
    <name evidence="2" type="ORF">SE17_19555</name>
</gene>
<dbReference type="EMBL" id="LJCR01000798">
    <property type="protein sequence ID" value="KPV51730.1"/>
    <property type="molecule type" value="Genomic_DNA"/>
</dbReference>
<evidence type="ECO:0000313" key="3">
    <source>
        <dbReference type="Proteomes" id="UP000050509"/>
    </source>
</evidence>
<dbReference type="InterPro" id="IPR007047">
    <property type="entry name" value="Flp_Fap"/>
</dbReference>
<reference evidence="2 3" key="1">
    <citation type="submission" date="2015-09" db="EMBL/GenBank/DDBJ databases">
        <title>Draft genome sequence of Kouleothrix aurantiaca JCM 19913.</title>
        <authorList>
            <person name="Hemp J."/>
        </authorList>
    </citation>
    <scope>NUCLEOTIDE SEQUENCE [LARGE SCALE GENOMIC DNA]</scope>
    <source>
        <strain evidence="2 3">COM-B</strain>
    </source>
</reference>
<dbReference type="Proteomes" id="UP000050509">
    <property type="component" value="Unassembled WGS sequence"/>
</dbReference>
<protein>
    <submittedName>
        <fullName evidence="2">Pilus assembly protein</fullName>
    </submittedName>
</protein>
<feature type="transmembrane region" description="Helical" evidence="1">
    <location>
        <begin position="14"/>
        <end position="35"/>
    </location>
</feature>
<keyword evidence="1" id="KW-1133">Transmembrane helix</keyword>
<keyword evidence="1" id="KW-0812">Transmembrane</keyword>